<evidence type="ECO:0000313" key="2">
    <source>
        <dbReference type="Proteomes" id="UP000094565"/>
    </source>
</evidence>
<reference evidence="1 2" key="1">
    <citation type="submission" date="2016-02" db="EMBL/GenBank/DDBJ databases">
        <title>Comparative genomic and transcriptomic foundation for Pichia pastoris.</title>
        <authorList>
            <person name="Love K.R."/>
            <person name="Shah K.A."/>
            <person name="Whittaker C.A."/>
            <person name="Wu J."/>
            <person name="Bartlett M.C."/>
            <person name="Ma D."/>
            <person name="Leeson R.L."/>
            <person name="Priest M."/>
            <person name="Young S.K."/>
            <person name="Love J.C."/>
        </authorList>
    </citation>
    <scope>NUCLEOTIDE SEQUENCE [LARGE SCALE GENOMIC DNA]</scope>
    <source>
        <strain evidence="1 2">ATCC 28485</strain>
    </source>
</reference>
<dbReference type="AlphaFoldDB" id="A0A1B2JA96"/>
<dbReference type="OrthoDB" id="2564148at2759"/>
<protein>
    <submittedName>
        <fullName evidence="1">BA75_02539T0</fullName>
    </submittedName>
</protein>
<evidence type="ECO:0000313" key="1">
    <source>
        <dbReference type="EMBL" id="ANZ74882.1"/>
    </source>
</evidence>
<sequence length="666" mass="78058">MNHQSKSWQCVPEEIFVTLIKNIDNLNDLLHLSQTCKFYHEVILNKVYTNLLFVNSNYIGSRNFYQIQGNQLVEKGDPVSFTVVEEGATINRLIATLEDAPHLVKYIKHIIIYTSSKEFTSQVENDEFITKQNVYQQLYGLLINNNTRLCYLTNFDYSNLHNASFLINSIKDVSLRDTKVIMYENDDLTFHEDNSSSHSILPNLQNLQLLNLSDIQYCSSIVKLSLYLDKFTYIDINLSDYEHIFQKLEILELQSVKTSDYFLKKLSQHPNVKLSSLRTLMLAFDHTANNFSNEFELLNRINLSTLKSLDLKFKCSFTACLKDCFMHFMYTLYQKFQEHSTTTHDSTCGLEQLSLLNSSMSNMLSMTSSVYTEFSTPIYRFLQSVLFVTDEKNNFALWRKMRYLYFNINDFIFIPQLIPDAPMDLSQERCTFKVTPTYLHFKYECFNQMFQDDYLIGSMESLIIPDYFYNWKPFLKFSSSGKLVSMKPDLESELTRFEEVSDTPCLDYVQYLNECGCSKCNRARLIFEELSLEKSVQDRPTTFRLTRDSVLDSKYRLSYMTVIRMLKSRLPLSENMSKYYSGLDLLQLPFMNTTDINWTDMSSFNSIVLLMIHNILDEIKYFVLNIPNLSELCLGGIFFRITRTRQQINIISVTDRFSLKIETNDL</sequence>
<accession>A0A1B2JA96</accession>
<organism evidence="1 2">
    <name type="scientific">Komagataella pastoris</name>
    <name type="common">Yeast</name>
    <name type="synonym">Pichia pastoris</name>
    <dbReference type="NCBI Taxonomy" id="4922"/>
    <lineage>
        <taxon>Eukaryota</taxon>
        <taxon>Fungi</taxon>
        <taxon>Dikarya</taxon>
        <taxon>Ascomycota</taxon>
        <taxon>Saccharomycotina</taxon>
        <taxon>Pichiomycetes</taxon>
        <taxon>Pichiales</taxon>
        <taxon>Pichiaceae</taxon>
        <taxon>Komagataella</taxon>
    </lineage>
</organism>
<dbReference type="EMBL" id="CP014585">
    <property type="protein sequence ID" value="ANZ74882.1"/>
    <property type="molecule type" value="Genomic_DNA"/>
</dbReference>
<dbReference type="Proteomes" id="UP000094565">
    <property type="component" value="Chromosome 2"/>
</dbReference>
<keyword evidence="2" id="KW-1185">Reference proteome</keyword>
<name>A0A1B2JA96_PICPA</name>
<gene>
    <name evidence="1" type="ORF">ATY40_BA7502539</name>
</gene>
<proteinExistence type="predicted"/>